<accession>A0A9W8HIF8</accession>
<dbReference type="GO" id="GO:0007264">
    <property type="term" value="P:small GTPase-mediated signal transduction"/>
    <property type="evidence" value="ECO:0007669"/>
    <property type="project" value="TreeGrafter"/>
</dbReference>
<dbReference type="AlphaFoldDB" id="A0A9W8HIF8"/>
<dbReference type="GO" id="GO:0005096">
    <property type="term" value="F:GTPase activator activity"/>
    <property type="evidence" value="ECO:0007669"/>
    <property type="project" value="TreeGrafter"/>
</dbReference>
<dbReference type="Gene3D" id="3.40.525.10">
    <property type="entry name" value="CRAL-TRIO lipid binding domain"/>
    <property type="match status" value="1"/>
</dbReference>
<evidence type="ECO:0000259" key="1">
    <source>
        <dbReference type="Pfam" id="PF13716"/>
    </source>
</evidence>
<dbReference type="PANTHER" id="PTHR45808:SF2">
    <property type="entry name" value="RHO GTPASE-ACTIVATING PROTEIN 68F"/>
    <property type="match status" value="1"/>
</dbReference>
<comment type="caution">
    <text evidence="2">The sequence shown here is derived from an EMBL/GenBank/DDBJ whole genome shotgun (WGS) entry which is preliminary data.</text>
</comment>
<sequence>MDEQYRQWKRSVIAERMGLEPLSNLEQRLTYDAFKAAVMRGDDGGRLLNYVNANVIFQAGVDFESKPMVVFCACSLPSPRDVDYDRLLNLIIFRLDEFVESDYTVVMLTSGAKHSPGWNWMTKAYRRLDRKYRKHVKNVYVVHPSMWSKLLFQVIGRIVR</sequence>
<protein>
    <recommendedName>
        <fullName evidence="1">CRAL-TRIO domain-containing protein</fullName>
    </recommendedName>
</protein>
<dbReference type="Proteomes" id="UP001140172">
    <property type="component" value="Unassembled WGS sequence"/>
</dbReference>
<evidence type="ECO:0000313" key="3">
    <source>
        <dbReference type="Proteomes" id="UP001140172"/>
    </source>
</evidence>
<gene>
    <name evidence="2" type="ORF">GGI15_002854</name>
</gene>
<organism evidence="2 3">
    <name type="scientific">Coemansia interrupta</name>
    <dbReference type="NCBI Taxonomy" id="1126814"/>
    <lineage>
        <taxon>Eukaryota</taxon>
        <taxon>Fungi</taxon>
        <taxon>Fungi incertae sedis</taxon>
        <taxon>Zoopagomycota</taxon>
        <taxon>Kickxellomycotina</taxon>
        <taxon>Kickxellomycetes</taxon>
        <taxon>Kickxellales</taxon>
        <taxon>Kickxellaceae</taxon>
        <taxon>Coemansia</taxon>
    </lineage>
</organism>
<dbReference type="InterPro" id="IPR036865">
    <property type="entry name" value="CRAL-TRIO_dom_sf"/>
</dbReference>
<dbReference type="PANTHER" id="PTHR45808">
    <property type="entry name" value="RHO GTPASE-ACTIVATING PROTEIN 68F"/>
    <property type="match status" value="1"/>
</dbReference>
<dbReference type="SUPFAM" id="SSF52087">
    <property type="entry name" value="CRAL/TRIO domain"/>
    <property type="match status" value="1"/>
</dbReference>
<proteinExistence type="predicted"/>
<evidence type="ECO:0000313" key="2">
    <source>
        <dbReference type="EMBL" id="KAJ2782620.1"/>
    </source>
</evidence>
<dbReference type="OrthoDB" id="19923at2759"/>
<keyword evidence="3" id="KW-1185">Reference proteome</keyword>
<dbReference type="Pfam" id="PF13716">
    <property type="entry name" value="CRAL_TRIO_2"/>
    <property type="match status" value="1"/>
</dbReference>
<name>A0A9W8HIF8_9FUNG</name>
<dbReference type="CDD" id="cd00170">
    <property type="entry name" value="SEC14"/>
    <property type="match status" value="1"/>
</dbReference>
<reference evidence="2" key="1">
    <citation type="submission" date="2022-07" db="EMBL/GenBank/DDBJ databases">
        <title>Phylogenomic reconstructions and comparative analyses of Kickxellomycotina fungi.</title>
        <authorList>
            <person name="Reynolds N.K."/>
            <person name="Stajich J.E."/>
            <person name="Barry K."/>
            <person name="Grigoriev I.V."/>
            <person name="Crous P."/>
            <person name="Smith M.E."/>
        </authorList>
    </citation>
    <scope>NUCLEOTIDE SEQUENCE</scope>
    <source>
        <strain evidence="2">BCRC 34489</strain>
    </source>
</reference>
<feature type="domain" description="CRAL-TRIO" evidence="1">
    <location>
        <begin position="67"/>
        <end position="159"/>
    </location>
</feature>
<dbReference type="GO" id="GO:0005737">
    <property type="term" value="C:cytoplasm"/>
    <property type="evidence" value="ECO:0007669"/>
    <property type="project" value="TreeGrafter"/>
</dbReference>
<dbReference type="EMBL" id="JANBUM010000170">
    <property type="protein sequence ID" value="KAJ2782620.1"/>
    <property type="molecule type" value="Genomic_DNA"/>
</dbReference>
<dbReference type="InterPro" id="IPR001251">
    <property type="entry name" value="CRAL-TRIO_dom"/>
</dbReference>